<evidence type="ECO:0000256" key="5">
    <source>
        <dbReference type="ARBA" id="ARBA00022679"/>
    </source>
</evidence>
<dbReference type="Pfam" id="PF01467">
    <property type="entry name" value="CTP_transf_like"/>
    <property type="match status" value="1"/>
</dbReference>
<evidence type="ECO:0000256" key="9">
    <source>
        <dbReference type="ARBA" id="ARBA00023027"/>
    </source>
</evidence>
<dbReference type="UniPathway" id="UPA00253">
    <property type="reaction ID" value="UER00332"/>
</dbReference>
<dbReference type="PANTHER" id="PTHR39321">
    <property type="entry name" value="NICOTINATE-NUCLEOTIDE ADENYLYLTRANSFERASE-RELATED"/>
    <property type="match status" value="1"/>
</dbReference>
<feature type="domain" description="Cytidyltransferase-like" evidence="12">
    <location>
        <begin position="5"/>
        <end position="175"/>
    </location>
</feature>
<name>A0A518D9C3_9BACT</name>
<keyword evidence="9 11" id="KW-0520">NAD</keyword>
<evidence type="ECO:0000256" key="8">
    <source>
        <dbReference type="ARBA" id="ARBA00022840"/>
    </source>
</evidence>
<keyword evidence="4 11" id="KW-0662">Pyridine nucleotide biosynthesis</keyword>
<dbReference type="InterPro" id="IPR005248">
    <property type="entry name" value="NadD/NMNAT"/>
</dbReference>
<comment type="function">
    <text evidence="1 11">Catalyzes the reversible adenylation of nicotinate mononucleotide (NaMN) to nicotinic acid adenine dinucleotide (NaAD).</text>
</comment>
<evidence type="ECO:0000259" key="12">
    <source>
        <dbReference type="Pfam" id="PF01467"/>
    </source>
</evidence>
<evidence type="ECO:0000313" key="14">
    <source>
        <dbReference type="Proteomes" id="UP000317429"/>
    </source>
</evidence>
<organism evidence="13 14">
    <name type="scientific">Pirellulimonas nuda</name>
    <dbReference type="NCBI Taxonomy" id="2528009"/>
    <lineage>
        <taxon>Bacteria</taxon>
        <taxon>Pseudomonadati</taxon>
        <taxon>Planctomycetota</taxon>
        <taxon>Planctomycetia</taxon>
        <taxon>Pirellulales</taxon>
        <taxon>Lacipirellulaceae</taxon>
        <taxon>Pirellulimonas</taxon>
    </lineage>
</organism>
<keyword evidence="7 11" id="KW-0547">Nucleotide-binding</keyword>
<dbReference type="GO" id="GO:0004515">
    <property type="term" value="F:nicotinate-nucleotide adenylyltransferase activity"/>
    <property type="evidence" value="ECO:0007669"/>
    <property type="project" value="UniProtKB-UniRule"/>
</dbReference>
<dbReference type="PANTHER" id="PTHR39321:SF3">
    <property type="entry name" value="PHOSPHOPANTETHEINE ADENYLYLTRANSFERASE"/>
    <property type="match status" value="1"/>
</dbReference>
<dbReference type="RefSeq" id="WP_145282639.1">
    <property type="nucleotide sequence ID" value="NZ_CP036291.1"/>
</dbReference>
<dbReference type="GO" id="GO:0005524">
    <property type="term" value="F:ATP binding"/>
    <property type="evidence" value="ECO:0007669"/>
    <property type="project" value="UniProtKB-KW"/>
</dbReference>
<accession>A0A518D9C3</accession>
<dbReference type="InterPro" id="IPR014729">
    <property type="entry name" value="Rossmann-like_a/b/a_fold"/>
</dbReference>
<dbReference type="EMBL" id="CP036291">
    <property type="protein sequence ID" value="QDU88087.1"/>
    <property type="molecule type" value="Genomic_DNA"/>
</dbReference>
<comment type="pathway">
    <text evidence="2 11">Cofactor biosynthesis; NAD(+) biosynthesis; deamido-NAD(+) from nicotinate D-ribonucleotide: step 1/1.</text>
</comment>
<dbReference type="Gene3D" id="3.40.50.620">
    <property type="entry name" value="HUPs"/>
    <property type="match status" value="1"/>
</dbReference>
<evidence type="ECO:0000256" key="11">
    <source>
        <dbReference type="HAMAP-Rule" id="MF_00244"/>
    </source>
</evidence>
<keyword evidence="8 11" id="KW-0067">ATP-binding</keyword>
<protein>
    <recommendedName>
        <fullName evidence="11">Probable nicotinate-nucleotide adenylyltransferase</fullName>
        <ecNumber evidence="11">2.7.7.18</ecNumber>
    </recommendedName>
    <alternativeName>
        <fullName evidence="11">Deamido-NAD(+) diphosphorylase</fullName>
    </alternativeName>
    <alternativeName>
        <fullName evidence="11">Deamido-NAD(+) pyrophosphorylase</fullName>
    </alternativeName>
    <alternativeName>
        <fullName evidence="11">Nicotinate mononucleotide adenylyltransferase</fullName>
        <shortName evidence="11">NaMN adenylyltransferase</shortName>
    </alternativeName>
</protein>
<keyword evidence="14" id="KW-1185">Reference proteome</keyword>
<dbReference type="NCBIfam" id="TIGR00125">
    <property type="entry name" value="cyt_tran_rel"/>
    <property type="match status" value="1"/>
</dbReference>
<keyword evidence="6 11" id="KW-0548">Nucleotidyltransferase</keyword>
<evidence type="ECO:0000256" key="7">
    <source>
        <dbReference type="ARBA" id="ARBA00022741"/>
    </source>
</evidence>
<dbReference type="OrthoDB" id="5295945at2"/>
<evidence type="ECO:0000256" key="4">
    <source>
        <dbReference type="ARBA" id="ARBA00022642"/>
    </source>
</evidence>
<proteinExistence type="inferred from homology"/>
<dbReference type="InterPro" id="IPR004821">
    <property type="entry name" value="Cyt_trans-like"/>
</dbReference>
<comment type="similarity">
    <text evidence="3 11">Belongs to the NadD family.</text>
</comment>
<evidence type="ECO:0000256" key="2">
    <source>
        <dbReference type="ARBA" id="ARBA00005019"/>
    </source>
</evidence>
<evidence type="ECO:0000313" key="13">
    <source>
        <dbReference type="EMBL" id="QDU88087.1"/>
    </source>
</evidence>
<dbReference type="HAMAP" id="MF_00244">
    <property type="entry name" value="NaMN_adenylyltr"/>
    <property type="match status" value="1"/>
</dbReference>
<evidence type="ECO:0000256" key="3">
    <source>
        <dbReference type="ARBA" id="ARBA00009014"/>
    </source>
</evidence>
<sequence length="204" mass="22236">MRLGLFGGSFDPIHNGHLAVARACYEQASLDGVCFIPSAVQPHKPDGPQAGDEDRWQMLLLALEGRAGFSASRIELDRGGVSFTVQTLRTLRAQHERAELFFLLGADTLLDLPNWREPEEVLRLATPLVVCRPGQPAPDRSVLAPLLSAQRLAAISGLSIAMPPNPASSSEVRRRVGVGEPIDDLVPIKVARYIGRAGLYRQQR</sequence>
<dbReference type="KEGG" id="pnd:Pla175_14580"/>
<gene>
    <name evidence="11 13" type="primary">nadD</name>
    <name evidence="13" type="ORF">Pla175_14580</name>
</gene>
<dbReference type="EC" id="2.7.7.18" evidence="11"/>
<dbReference type="AlphaFoldDB" id="A0A518D9C3"/>
<dbReference type="Proteomes" id="UP000317429">
    <property type="component" value="Chromosome"/>
</dbReference>
<dbReference type="SUPFAM" id="SSF52374">
    <property type="entry name" value="Nucleotidylyl transferase"/>
    <property type="match status" value="1"/>
</dbReference>
<evidence type="ECO:0000256" key="10">
    <source>
        <dbReference type="ARBA" id="ARBA00048721"/>
    </source>
</evidence>
<dbReference type="NCBIfam" id="NF000840">
    <property type="entry name" value="PRK00071.1-3"/>
    <property type="match status" value="1"/>
</dbReference>
<dbReference type="CDD" id="cd02165">
    <property type="entry name" value="NMNAT"/>
    <property type="match status" value="1"/>
</dbReference>
<dbReference type="NCBIfam" id="TIGR00482">
    <property type="entry name" value="nicotinate (nicotinamide) nucleotide adenylyltransferase"/>
    <property type="match status" value="1"/>
</dbReference>
<dbReference type="GO" id="GO:0009435">
    <property type="term" value="P:NAD+ biosynthetic process"/>
    <property type="evidence" value="ECO:0007669"/>
    <property type="project" value="UniProtKB-UniRule"/>
</dbReference>
<evidence type="ECO:0000256" key="6">
    <source>
        <dbReference type="ARBA" id="ARBA00022695"/>
    </source>
</evidence>
<evidence type="ECO:0000256" key="1">
    <source>
        <dbReference type="ARBA" id="ARBA00002324"/>
    </source>
</evidence>
<comment type="catalytic activity">
    <reaction evidence="10 11">
        <text>nicotinate beta-D-ribonucleotide + ATP + H(+) = deamido-NAD(+) + diphosphate</text>
        <dbReference type="Rhea" id="RHEA:22860"/>
        <dbReference type="ChEBI" id="CHEBI:15378"/>
        <dbReference type="ChEBI" id="CHEBI:30616"/>
        <dbReference type="ChEBI" id="CHEBI:33019"/>
        <dbReference type="ChEBI" id="CHEBI:57502"/>
        <dbReference type="ChEBI" id="CHEBI:58437"/>
        <dbReference type="EC" id="2.7.7.18"/>
    </reaction>
</comment>
<keyword evidence="5 11" id="KW-0808">Transferase</keyword>
<reference evidence="13 14" key="1">
    <citation type="submission" date="2019-02" db="EMBL/GenBank/DDBJ databases">
        <title>Deep-cultivation of Planctomycetes and their phenomic and genomic characterization uncovers novel biology.</title>
        <authorList>
            <person name="Wiegand S."/>
            <person name="Jogler M."/>
            <person name="Boedeker C."/>
            <person name="Pinto D."/>
            <person name="Vollmers J."/>
            <person name="Rivas-Marin E."/>
            <person name="Kohn T."/>
            <person name="Peeters S.H."/>
            <person name="Heuer A."/>
            <person name="Rast P."/>
            <person name="Oberbeckmann S."/>
            <person name="Bunk B."/>
            <person name="Jeske O."/>
            <person name="Meyerdierks A."/>
            <person name="Storesund J.E."/>
            <person name="Kallscheuer N."/>
            <person name="Luecker S."/>
            <person name="Lage O.M."/>
            <person name="Pohl T."/>
            <person name="Merkel B.J."/>
            <person name="Hornburger P."/>
            <person name="Mueller R.-W."/>
            <person name="Bruemmer F."/>
            <person name="Labrenz M."/>
            <person name="Spormann A.M."/>
            <person name="Op den Camp H."/>
            <person name="Overmann J."/>
            <person name="Amann R."/>
            <person name="Jetten M.S.M."/>
            <person name="Mascher T."/>
            <person name="Medema M.H."/>
            <person name="Devos D.P."/>
            <person name="Kaster A.-K."/>
            <person name="Ovreas L."/>
            <person name="Rohde M."/>
            <person name="Galperin M.Y."/>
            <person name="Jogler C."/>
        </authorList>
    </citation>
    <scope>NUCLEOTIDE SEQUENCE [LARGE SCALE GENOMIC DNA]</scope>
    <source>
        <strain evidence="13 14">Pla175</strain>
    </source>
</reference>